<organism evidence="3 4">
    <name type="scientific">Sclerotinia nivalis</name>
    <dbReference type="NCBI Taxonomy" id="352851"/>
    <lineage>
        <taxon>Eukaryota</taxon>
        <taxon>Fungi</taxon>
        <taxon>Dikarya</taxon>
        <taxon>Ascomycota</taxon>
        <taxon>Pezizomycotina</taxon>
        <taxon>Leotiomycetes</taxon>
        <taxon>Helotiales</taxon>
        <taxon>Sclerotiniaceae</taxon>
        <taxon>Sclerotinia</taxon>
    </lineage>
</organism>
<keyword evidence="1" id="KW-0472">Membrane</keyword>
<proteinExistence type="predicted"/>
<sequence>MIWAVIIGLSISITVSSSTSNTKLLSILSPLLNKIIILSQVYAINLTPLFLVLKDGIWYKTTFNTIFACFTIVYIILAVLGISFWSLPEEFLFLAVTKLWLLLTSYDKRSGRNKGSHNVVLPGLILDITTNILACGGSVAIIGYFDQRNGPGSLISTKVYILLAGLFFVRGILGELWRLWKVRNRSSVFIENQEANIIIQGQLETLGNDRLIHLNSTHTRQSRNQVVATEGDDEVFNGYHNSEDLQRPPRALYLHGRQTQI</sequence>
<evidence type="ECO:0000256" key="1">
    <source>
        <dbReference type="SAM" id="Phobius"/>
    </source>
</evidence>
<comment type="caution">
    <text evidence="3">The sequence shown here is derived from an EMBL/GenBank/DDBJ whole genome shotgun (WGS) entry which is preliminary data.</text>
</comment>
<protein>
    <recommendedName>
        <fullName evidence="5">PQ loop repeat protein</fullName>
    </recommendedName>
</protein>
<dbReference type="Proteomes" id="UP001152300">
    <property type="component" value="Unassembled WGS sequence"/>
</dbReference>
<dbReference type="OrthoDB" id="10385310at2759"/>
<evidence type="ECO:0008006" key="5">
    <source>
        <dbReference type="Google" id="ProtNLM"/>
    </source>
</evidence>
<feature type="transmembrane region" description="Helical" evidence="1">
    <location>
        <begin position="119"/>
        <end position="145"/>
    </location>
</feature>
<evidence type="ECO:0000313" key="3">
    <source>
        <dbReference type="EMBL" id="KAJ8058492.1"/>
    </source>
</evidence>
<gene>
    <name evidence="3" type="ORF">OCU04_012680</name>
</gene>
<feature type="transmembrane region" description="Helical" evidence="1">
    <location>
        <begin position="157"/>
        <end position="177"/>
    </location>
</feature>
<feature type="transmembrane region" description="Helical" evidence="1">
    <location>
        <begin position="65"/>
        <end position="85"/>
    </location>
</feature>
<dbReference type="EMBL" id="JAPEIS010000016">
    <property type="protein sequence ID" value="KAJ8058492.1"/>
    <property type="molecule type" value="Genomic_DNA"/>
</dbReference>
<keyword evidence="1" id="KW-0812">Transmembrane</keyword>
<keyword evidence="1" id="KW-1133">Transmembrane helix</keyword>
<name>A0A9X0A973_9HELO</name>
<accession>A0A9X0A973</accession>
<evidence type="ECO:0000313" key="4">
    <source>
        <dbReference type="Proteomes" id="UP001152300"/>
    </source>
</evidence>
<keyword evidence="4" id="KW-1185">Reference proteome</keyword>
<dbReference type="AlphaFoldDB" id="A0A9X0A973"/>
<feature type="chain" id="PRO_5040838780" description="PQ loop repeat protein" evidence="2">
    <location>
        <begin position="19"/>
        <end position="261"/>
    </location>
</feature>
<feature type="transmembrane region" description="Helical" evidence="1">
    <location>
        <begin position="35"/>
        <end position="53"/>
    </location>
</feature>
<evidence type="ECO:0000256" key="2">
    <source>
        <dbReference type="SAM" id="SignalP"/>
    </source>
</evidence>
<reference evidence="3" key="1">
    <citation type="submission" date="2022-11" db="EMBL/GenBank/DDBJ databases">
        <title>Genome Resource of Sclerotinia nivalis Strain SnTB1, a Plant Pathogen Isolated from American Ginseng.</title>
        <authorList>
            <person name="Fan S."/>
        </authorList>
    </citation>
    <scope>NUCLEOTIDE SEQUENCE</scope>
    <source>
        <strain evidence="3">SnTB1</strain>
    </source>
</reference>
<feature type="signal peptide" evidence="2">
    <location>
        <begin position="1"/>
        <end position="18"/>
    </location>
</feature>
<keyword evidence="2" id="KW-0732">Signal</keyword>